<evidence type="ECO:0000259" key="1">
    <source>
        <dbReference type="Pfam" id="PF18980"/>
    </source>
</evidence>
<dbReference type="Gene3D" id="3.30.420.40">
    <property type="match status" value="1"/>
</dbReference>
<evidence type="ECO:0000313" key="2">
    <source>
        <dbReference type="EMBL" id="HIV25257.1"/>
    </source>
</evidence>
<protein>
    <recommendedName>
        <fullName evidence="1">DUF5716 domain-containing protein</fullName>
    </recommendedName>
</protein>
<dbReference type="EMBL" id="DVOO01000015">
    <property type="protein sequence ID" value="HIV25257.1"/>
    <property type="molecule type" value="Genomic_DNA"/>
</dbReference>
<accession>A0A9D1TB26</accession>
<name>A0A9D1TB26_9FIRM</name>
<dbReference type="InterPro" id="IPR043129">
    <property type="entry name" value="ATPase_NBD"/>
</dbReference>
<evidence type="ECO:0000313" key="3">
    <source>
        <dbReference type="Proteomes" id="UP000824169"/>
    </source>
</evidence>
<reference evidence="2" key="1">
    <citation type="submission" date="2020-10" db="EMBL/GenBank/DDBJ databases">
        <authorList>
            <person name="Gilroy R."/>
        </authorList>
    </citation>
    <scope>NUCLEOTIDE SEQUENCE</scope>
    <source>
        <strain evidence="2">CHK188-20938</strain>
    </source>
</reference>
<dbReference type="Pfam" id="PF18980">
    <property type="entry name" value="DUF5716_C"/>
    <property type="match status" value="1"/>
</dbReference>
<dbReference type="InterPro" id="IPR043770">
    <property type="entry name" value="DUF5716_C"/>
</dbReference>
<dbReference type="Proteomes" id="UP000824169">
    <property type="component" value="Unassembled WGS sequence"/>
</dbReference>
<sequence>METKNLIVGIDLNRKESQVCYYERGSQDAVSAPVKVGSTKVTFPTVLCRIPDTGEWYYGLEAEYFAEQKNGILIDRLYDFCADGNSFSAEGEEFTGGELLAVFLRQALTMLGVSDIEKQVAGIMLTVPYLSKPFVQAIREAYRLLGIQRSRGYLQDYQESFYFHTLYQKPELWTRKVGLFQFTREDVTFFCLELNQRTKPVTASVTEGGTIRLAPGAEERDAGFRAFIQESLKDDLYSSIFLVGEGFERSWAVRSLALLCRGQRRVFIGDNLFARGACFAAREKVEEKNLKGYLYVGADLIRCNVGMEMKINGCPAYYPLVTAGVNWYEAEKECELILDGMDELIFVVSKMDDGKRSRYSMALPGLPRRPARATRLKLHLEYESPRRCRIRVEDLGFGELFPSSGKIWQETMEE</sequence>
<organism evidence="2 3">
    <name type="scientific">Candidatus Scatomonas pullistercoris</name>
    <dbReference type="NCBI Taxonomy" id="2840920"/>
    <lineage>
        <taxon>Bacteria</taxon>
        <taxon>Bacillati</taxon>
        <taxon>Bacillota</taxon>
        <taxon>Clostridia</taxon>
        <taxon>Lachnospirales</taxon>
        <taxon>Lachnospiraceae</taxon>
        <taxon>Lachnospiraceae incertae sedis</taxon>
        <taxon>Candidatus Scatomonas</taxon>
    </lineage>
</organism>
<dbReference type="SUPFAM" id="SSF53067">
    <property type="entry name" value="Actin-like ATPase domain"/>
    <property type="match status" value="1"/>
</dbReference>
<gene>
    <name evidence="2" type="ORF">IAB71_05625</name>
</gene>
<reference evidence="2" key="2">
    <citation type="journal article" date="2021" name="PeerJ">
        <title>Extensive microbial diversity within the chicken gut microbiome revealed by metagenomics and culture.</title>
        <authorList>
            <person name="Gilroy R."/>
            <person name="Ravi A."/>
            <person name="Getino M."/>
            <person name="Pursley I."/>
            <person name="Horton D.L."/>
            <person name="Alikhan N.F."/>
            <person name="Baker D."/>
            <person name="Gharbi K."/>
            <person name="Hall N."/>
            <person name="Watson M."/>
            <person name="Adriaenssens E.M."/>
            <person name="Foster-Nyarko E."/>
            <person name="Jarju S."/>
            <person name="Secka A."/>
            <person name="Antonio M."/>
            <person name="Oren A."/>
            <person name="Chaudhuri R.R."/>
            <person name="La Ragione R."/>
            <person name="Hildebrand F."/>
            <person name="Pallen M.J."/>
        </authorList>
    </citation>
    <scope>NUCLEOTIDE SEQUENCE</scope>
    <source>
        <strain evidence="2">CHK188-20938</strain>
    </source>
</reference>
<feature type="domain" description="DUF5716" evidence="1">
    <location>
        <begin position="123"/>
        <end position="413"/>
    </location>
</feature>
<comment type="caution">
    <text evidence="2">The sequence shown here is derived from an EMBL/GenBank/DDBJ whole genome shotgun (WGS) entry which is preliminary data.</text>
</comment>
<dbReference type="AlphaFoldDB" id="A0A9D1TB26"/>
<proteinExistence type="predicted"/>